<evidence type="ECO:0000256" key="2">
    <source>
        <dbReference type="ARBA" id="ARBA00006375"/>
    </source>
</evidence>
<keyword evidence="7 8" id="KW-0472">Membrane</keyword>
<comment type="similarity">
    <text evidence="2 9">Belongs to the mitochondrial carrier (TC 2.A.29) family.</text>
</comment>
<dbReference type="GeneID" id="17320632"/>
<evidence type="ECO:0000256" key="4">
    <source>
        <dbReference type="ARBA" id="ARBA00022692"/>
    </source>
</evidence>
<feature type="repeat" description="Solcar" evidence="8">
    <location>
        <begin position="238"/>
        <end position="325"/>
    </location>
</feature>
<gene>
    <name evidence="10" type="ORF">CHC_T00001980001</name>
</gene>
<evidence type="ECO:0000256" key="7">
    <source>
        <dbReference type="ARBA" id="ARBA00023136"/>
    </source>
</evidence>
<dbReference type="InterPro" id="IPR044712">
    <property type="entry name" value="SLC25A32-like"/>
</dbReference>
<dbReference type="GO" id="GO:0015215">
    <property type="term" value="F:nucleotide transmembrane transporter activity"/>
    <property type="evidence" value="ECO:0007669"/>
    <property type="project" value="UniProtKB-ARBA"/>
</dbReference>
<dbReference type="GO" id="GO:0016020">
    <property type="term" value="C:membrane"/>
    <property type="evidence" value="ECO:0007669"/>
    <property type="project" value="UniProtKB-SubCell"/>
</dbReference>
<organism evidence="10 11">
    <name type="scientific">Chondrus crispus</name>
    <name type="common">Carrageen Irish moss</name>
    <name type="synonym">Polymorpha crispa</name>
    <dbReference type="NCBI Taxonomy" id="2769"/>
    <lineage>
        <taxon>Eukaryota</taxon>
        <taxon>Rhodophyta</taxon>
        <taxon>Florideophyceae</taxon>
        <taxon>Rhodymeniophycidae</taxon>
        <taxon>Gigartinales</taxon>
        <taxon>Gigartinaceae</taxon>
        <taxon>Chondrus</taxon>
    </lineage>
</organism>
<evidence type="ECO:0000313" key="11">
    <source>
        <dbReference type="Proteomes" id="UP000012073"/>
    </source>
</evidence>
<dbReference type="Proteomes" id="UP000012073">
    <property type="component" value="Unassembled WGS sequence"/>
</dbReference>
<protein>
    <submittedName>
        <fullName evidence="10">Uncharacterized protein</fullName>
    </submittedName>
</protein>
<dbReference type="OMA" id="CLQYADH"/>
<dbReference type="Pfam" id="PF00153">
    <property type="entry name" value="Mito_carr"/>
    <property type="match status" value="3"/>
</dbReference>
<dbReference type="PhylomeDB" id="R7Q6N0"/>
<keyword evidence="11" id="KW-1185">Reference proteome</keyword>
<dbReference type="KEGG" id="ccp:CHC_T00001980001"/>
<dbReference type="InterPro" id="IPR002067">
    <property type="entry name" value="MCP"/>
</dbReference>
<evidence type="ECO:0000256" key="8">
    <source>
        <dbReference type="PROSITE-ProRule" id="PRU00282"/>
    </source>
</evidence>
<dbReference type="OrthoDB" id="269120at2759"/>
<dbReference type="EMBL" id="HG001634">
    <property type="protein sequence ID" value="CDF33125.1"/>
    <property type="molecule type" value="Genomic_DNA"/>
</dbReference>
<dbReference type="PROSITE" id="PS50920">
    <property type="entry name" value="SOLCAR"/>
    <property type="match status" value="3"/>
</dbReference>
<dbReference type="PANTHER" id="PTHR45683">
    <property type="entry name" value="MITOCHONDRIAL NICOTINAMIDE ADENINE DINUCLEOTIDE TRANSPORTER 1-RELATED-RELATED"/>
    <property type="match status" value="1"/>
</dbReference>
<dbReference type="Gene3D" id="1.50.40.10">
    <property type="entry name" value="Mitochondrial carrier domain"/>
    <property type="match status" value="2"/>
</dbReference>
<name>R7Q6N0_CHOCR</name>
<dbReference type="Gramene" id="CDF33125">
    <property type="protein sequence ID" value="CDF33125"/>
    <property type="gene ID" value="CHC_T00001980001"/>
</dbReference>
<reference evidence="11" key="1">
    <citation type="journal article" date="2013" name="Proc. Natl. Acad. Sci. U.S.A.">
        <title>Genome structure and metabolic features in the red seaweed Chondrus crispus shed light on evolution of the Archaeplastida.</title>
        <authorList>
            <person name="Collen J."/>
            <person name="Porcel B."/>
            <person name="Carre W."/>
            <person name="Ball S.G."/>
            <person name="Chaparro C."/>
            <person name="Tonon T."/>
            <person name="Barbeyron T."/>
            <person name="Michel G."/>
            <person name="Noel B."/>
            <person name="Valentin K."/>
            <person name="Elias M."/>
            <person name="Artiguenave F."/>
            <person name="Arun A."/>
            <person name="Aury J.M."/>
            <person name="Barbosa-Neto J.F."/>
            <person name="Bothwell J.H."/>
            <person name="Bouget F.Y."/>
            <person name="Brillet L."/>
            <person name="Cabello-Hurtado F."/>
            <person name="Capella-Gutierrez S."/>
            <person name="Charrier B."/>
            <person name="Cladiere L."/>
            <person name="Cock J.M."/>
            <person name="Coelho S.M."/>
            <person name="Colleoni C."/>
            <person name="Czjzek M."/>
            <person name="Da Silva C."/>
            <person name="Delage L."/>
            <person name="Denoeud F."/>
            <person name="Deschamps P."/>
            <person name="Dittami S.M."/>
            <person name="Gabaldon T."/>
            <person name="Gachon C.M."/>
            <person name="Groisillier A."/>
            <person name="Herve C."/>
            <person name="Jabbari K."/>
            <person name="Katinka M."/>
            <person name="Kloareg B."/>
            <person name="Kowalczyk N."/>
            <person name="Labadie K."/>
            <person name="Leblanc C."/>
            <person name="Lopez P.J."/>
            <person name="McLachlan D.H."/>
            <person name="Meslet-Cladiere L."/>
            <person name="Moustafa A."/>
            <person name="Nehr Z."/>
            <person name="Nyvall Collen P."/>
            <person name="Panaud O."/>
            <person name="Partensky F."/>
            <person name="Poulain J."/>
            <person name="Rensing S.A."/>
            <person name="Rousvoal S."/>
            <person name="Samson G."/>
            <person name="Symeonidi A."/>
            <person name="Weissenbach J."/>
            <person name="Zambounis A."/>
            <person name="Wincker P."/>
            <person name="Boyen C."/>
        </authorList>
    </citation>
    <scope>NUCLEOTIDE SEQUENCE [LARGE SCALE GENOMIC DNA]</scope>
    <source>
        <strain evidence="11">cv. Stackhouse</strain>
    </source>
</reference>
<feature type="repeat" description="Solcar" evidence="8">
    <location>
        <begin position="39"/>
        <end position="128"/>
    </location>
</feature>
<evidence type="ECO:0000256" key="5">
    <source>
        <dbReference type="ARBA" id="ARBA00022737"/>
    </source>
</evidence>
<dbReference type="RefSeq" id="XP_005712928.1">
    <property type="nucleotide sequence ID" value="XM_005712871.1"/>
</dbReference>
<proteinExistence type="inferred from homology"/>
<comment type="subcellular location">
    <subcellularLocation>
        <location evidence="1">Membrane</location>
        <topology evidence="1">Multi-pass membrane protein</topology>
    </subcellularLocation>
</comment>
<keyword evidence="5" id="KW-0677">Repeat</keyword>
<evidence type="ECO:0000256" key="9">
    <source>
        <dbReference type="RuleBase" id="RU000488"/>
    </source>
</evidence>
<keyword evidence="4 8" id="KW-0812">Transmembrane</keyword>
<dbReference type="SUPFAM" id="SSF103506">
    <property type="entry name" value="Mitochondrial carrier"/>
    <property type="match status" value="1"/>
</dbReference>
<keyword evidence="3 9" id="KW-0813">Transport</keyword>
<accession>R7Q6N0</accession>
<feature type="repeat" description="Solcar" evidence="8">
    <location>
        <begin position="135"/>
        <end position="227"/>
    </location>
</feature>
<evidence type="ECO:0000256" key="3">
    <source>
        <dbReference type="ARBA" id="ARBA00022448"/>
    </source>
</evidence>
<dbReference type="AlphaFoldDB" id="R7Q6N0"/>
<dbReference type="STRING" id="2769.R7Q6N0"/>
<sequence length="328" mass="35551">MPSTTPLVDATSPAAATPDASATAVPAPVSIAAAAGPVYPPYAHALAGAGGGLATVTLLHPLDTLRTRLQSVERRAVLARRGDAVRAFKEILVREGAPALYRGVVPAAFGSVLSWACYFHWFQRARTIVKPAITHETGSHLLAGTIAGLMTSFATNPIWVVKVRLQLQRTGKSVAPGFKPYSGFFDGLKSITREEGVRGLYRGIGPSVWLVSHGAVQFTMYERFKERLRQDADPQSGTTVFHSLIASTGSKLVASLATYPLQVARTRMQERFADGRRYGNFHTAFMYIFRTEGIRGLYRGLSANVIRVTPQAAVTFITYEQILKLCAN</sequence>
<evidence type="ECO:0000256" key="1">
    <source>
        <dbReference type="ARBA" id="ARBA00004141"/>
    </source>
</evidence>
<dbReference type="InterPro" id="IPR018108">
    <property type="entry name" value="MCP_transmembrane"/>
</dbReference>
<dbReference type="InterPro" id="IPR023395">
    <property type="entry name" value="MCP_dom_sf"/>
</dbReference>
<evidence type="ECO:0000313" key="10">
    <source>
        <dbReference type="EMBL" id="CDF33125.1"/>
    </source>
</evidence>
<evidence type="ECO:0000256" key="6">
    <source>
        <dbReference type="ARBA" id="ARBA00022989"/>
    </source>
</evidence>
<keyword evidence="6" id="KW-1133">Transmembrane helix</keyword>
<dbReference type="PRINTS" id="PR00926">
    <property type="entry name" value="MITOCARRIER"/>
</dbReference>